<accession>A0AAD6TRR4</accession>
<keyword evidence="3" id="KW-1185">Reference proteome</keyword>
<dbReference type="EMBL" id="JARJCN010000075">
    <property type="protein sequence ID" value="KAJ7077107.1"/>
    <property type="molecule type" value="Genomic_DNA"/>
</dbReference>
<proteinExistence type="predicted"/>
<dbReference type="AlphaFoldDB" id="A0AAD6TRR4"/>
<feature type="region of interest" description="Disordered" evidence="1">
    <location>
        <begin position="97"/>
        <end position="119"/>
    </location>
</feature>
<gene>
    <name evidence="2" type="ORF">B0H15DRAFT_567567</name>
</gene>
<evidence type="ECO:0000256" key="1">
    <source>
        <dbReference type="SAM" id="MobiDB-lite"/>
    </source>
</evidence>
<protein>
    <submittedName>
        <fullName evidence="2">Uncharacterized protein</fullName>
    </submittedName>
</protein>
<name>A0AAD6TRR4_9AGAR</name>
<reference evidence="2" key="1">
    <citation type="submission" date="2023-03" db="EMBL/GenBank/DDBJ databases">
        <title>Massive genome expansion in bonnet fungi (Mycena s.s.) driven by repeated elements and novel gene families across ecological guilds.</title>
        <authorList>
            <consortium name="Lawrence Berkeley National Laboratory"/>
            <person name="Harder C.B."/>
            <person name="Miyauchi S."/>
            <person name="Viragh M."/>
            <person name="Kuo A."/>
            <person name="Thoen E."/>
            <person name="Andreopoulos B."/>
            <person name="Lu D."/>
            <person name="Skrede I."/>
            <person name="Drula E."/>
            <person name="Henrissat B."/>
            <person name="Morin E."/>
            <person name="Kohler A."/>
            <person name="Barry K."/>
            <person name="LaButti K."/>
            <person name="Morin E."/>
            <person name="Salamov A."/>
            <person name="Lipzen A."/>
            <person name="Mereny Z."/>
            <person name="Hegedus B."/>
            <person name="Baldrian P."/>
            <person name="Stursova M."/>
            <person name="Weitz H."/>
            <person name="Taylor A."/>
            <person name="Grigoriev I.V."/>
            <person name="Nagy L.G."/>
            <person name="Martin F."/>
            <person name="Kauserud H."/>
        </authorList>
    </citation>
    <scope>NUCLEOTIDE SEQUENCE</scope>
    <source>
        <strain evidence="2">CBHHK173m</strain>
    </source>
</reference>
<organism evidence="2 3">
    <name type="scientific">Mycena belliarum</name>
    <dbReference type="NCBI Taxonomy" id="1033014"/>
    <lineage>
        <taxon>Eukaryota</taxon>
        <taxon>Fungi</taxon>
        <taxon>Dikarya</taxon>
        <taxon>Basidiomycota</taxon>
        <taxon>Agaricomycotina</taxon>
        <taxon>Agaricomycetes</taxon>
        <taxon>Agaricomycetidae</taxon>
        <taxon>Agaricales</taxon>
        <taxon>Marasmiineae</taxon>
        <taxon>Mycenaceae</taxon>
        <taxon>Mycena</taxon>
    </lineage>
</organism>
<sequence>MYKSWATSALSFTQPPTTHFAPRLPALSGPRPTFKLDVPTPPPTSALTVGPHRAHRHRATRCRDPHHIGFSARQVSGLLSTPPPLYRARQRRATRAQNRALDARRASRTNQSTMLARRPARCRTISSRSTSVLLGGAARARGAGSDTGIFRASGASPAFRIPCSPSLSARCFSHRRCRRALIQTRR</sequence>
<dbReference type="Proteomes" id="UP001222325">
    <property type="component" value="Unassembled WGS sequence"/>
</dbReference>
<evidence type="ECO:0000313" key="3">
    <source>
        <dbReference type="Proteomes" id="UP001222325"/>
    </source>
</evidence>
<evidence type="ECO:0000313" key="2">
    <source>
        <dbReference type="EMBL" id="KAJ7077107.1"/>
    </source>
</evidence>
<comment type="caution">
    <text evidence="2">The sequence shown here is derived from an EMBL/GenBank/DDBJ whole genome shotgun (WGS) entry which is preliminary data.</text>
</comment>